<protein>
    <submittedName>
        <fullName evidence="1">Uncharacterized protein</fullName>
    </submittedName>
</protein>
<organism evidence="1 2">
    <name type="scientific">Bacillus thuringiensis HD-789</name>
    <dbReference type="NCBI Taxonomy" id="1217737"/>
    <lineage>
        <taxon>Bacteria</taxon>
        <taxon>Bacillati</taxon>
        <taxon>Bacillota</taxon>
        <taxon>Bacilli</taxon>
        <taxon>Bacillales</taxon>
        <taxon>Bacillaceae</taxon>
        <taxon>Bacillus</taxon>
        <taxon>Bacillus cereus group</taxon>
    </lineage>
</organism>
<gene>
    <name evidence="1" type="ORF">BTF1_02175</name>
</gene>
<dbReference type="KEGG" id="btn:BTF1_02175"/>
<dbReference type="AlphaFoldDB" id="A0A9W3JKR6"/>
<name>A0A9W3JKR6_BACTU</name>
<evidence type="ECO:0000313" key="2">
    <source>
        <dbReference type="Proteomes" id="UP000005257"/>
    </source>
</evidence>
<proteinExistence type="predicted"/>
<dbReference type="Proteomes" id="UP000005257">
    <property type="component" value="Chromosome"/>
</dbReference>
<reference evidence="1 2" key="1">
    <citation type="journal article" date="2013" name="Genome Announc.">
        <title>Complete Genome Sequence of Bacillus thuringiensis Serovar Israelensis Strain HD-789.</title>
        <authorList>
            <person name="Doggett N.A."/>
            <person name="Stubben C.J."/>
            <person name="Chertkov O."/>
            <person name="Bruce D.C."/>
            <person name="Detter J.C."/>
            <person name="Johnson S.L."/>
            <person name="Han C.S."/>
        </authorList>
    </citation>
    <scope>NUCLEOTIDE SEQUENCE [LARGE SCALE GENOMIC DNA]</scope>
    <source>
        <strain evidence="1 2">HD-789</strain>
    </source>
</reference>
<dbReference type="EMBL" id="CP003763">
    <property type="protein sequence ID" value="AFQ24660.1"/>
    <property type="molecule type" value="Genomic_DNA"/>
</dbReference>
<accession>A0A9W3JKR6</accession>
<sequence length="39" mass="4822">MSTEEFLTDIHEHTPSYRQIKMEALRRFPNERLQVIEYI</sequence>
<evidence type="ECO:0000313" key="1">
    <source>
        <dbReference type="EMBL" id="AFQ24660.1"/>
    </source>
</evidence>